<name>A0A6A6A674_9PLEO</name>
<reference evidence="2" key="1">
    <citation type="journal article" date="2020" name="Stud. Mycol.">
        <title>101 Dothideomycetes genomes: a test case for predicting lifestyles and emergence of pathogens.</title>
        <authorList>
            <person name="Haridas S."/>
            <person name="Albert R."/>
            <person name="Binder M."/>
            <person name="Bloem J."/>
            <person name="Labutti K."/>
            <person name="Salamov A."/>
            <person name="Andreopoulos B."/>
            <person name="Baker S."/>
            <person name="Barry K."/>
            <person name="Bills G."/>
            <person name="Bluhm B."/>
            <person name="Cannon C."/>
            <person name="Castanera R."/>
            <person name="Culley D."/>
            <person name="Daum C."/>
            <person name="Ezra D."/>
            <person name="Gonzalez J."/>
            <person name="Henrissat B."/>
            <person name="Kuo A."/>
            <person name="Liang C."/>
            <person name="Lipzen A."/>
            <person name="Lutzoni F."/>
            <person name="Magnuson J."/>
            <person name="Mondo S."/>
            <person name="Nolan M."/>
            <person name="Ohm R."/>
            <person name="Pangilinan J."/>
            <person name="Park H.-J."/>
            <person name="Ramirez L."/>
            <person name="Alfaro M."/>
            <person name="Sun H."/>
            <person name="Tritt A."/>
            <person name="Yoshinaga Y."/>
            <person name="Zwiers L.-H."/>
            <person name="Turgeon B."/>
            <person name="Goodwin S."/>
            <person name="Spatafora J."/>
            <person name="Crous P."/>
            <person name="Grigoriev I."/>
        </authorList>
    </citation>
    <scope>NUCLEOTIDE SEQUENCE</scope>
    <source>
        <strain evidence="2">CBS 119687</strain>
    </source>
</reference>
<proteinExistence type="predicted"/>
<dbReference type="AlphaFoldDB" id="A0A6A6A674"/>
<protein>
    <recommendedName>
        <fullName evidence="4">C2H2-type domain-containing protein</fullName>
    </recommendedName>
</protein>
<dbReference type="Proteomes" id="UP000799771">
    <property type="component" value="Unassembled WGS sequence"/>
</dbReference>
<dbReference type="GeneID" id="54411195"/>
<feature type="region of interest" description="Disordered" evidence="1">
    <location>
        <begin position="57"/>
        <end position="100"/>
    </location>
</feature>
<feature type="compositionally biased region" description="Basic and acidic residues" evidence="1">
    <location>
        <begin position="83"/>
        <end position="100"/>
    </location>
</feature>
<dbReference type="OrthoDB" id="5422613at2759"/>
<evidence type="ECO:0000313" key="3">
    <source>
        <dbReference type="Proteomes" id="UP000799771"/>
    </source>
</evidence>
<dbReference type="EMBL" id="ML977513">
    <property type="protein sequence ID" value="KAF2126574.1"/>
    <property type="molecule type" value="Genomic_DNA"/>
</dbReference>
<evidence type="ECO:0008006" key="4">
    <source>
        <dbReference type="Google" id="ProtNLM"/>
    </source>
</evidence>
<dbReference type="PANTHER" id="PTHR38167:SF1">
    <property type="entry name" value="C2H2-TYPE DOMAIN-CONTAINING PROTEIN"/>
    <property type="match status" value="1"/>
</dbReference>
<organism evidence="2 3">
    <name type="scientific">Dothidotthia symphoricarpi CBS 119687</name>
    <dbReference type="NCBI Taxonomy" id="1392245"/>
    <lineage>
        <taxon>Eukaryota</taxon>
        <taxon>Fungi</taxon>
        <taxon>Dikarya</taxon>
        <taxon>Ascomycota</taxon>
        <taxon>Pezizomycotina</taxon>
        <taxon>Dothideomycetes</taxon>
        <taxon>Pleosporomycetidae</taxon>
        <taxon>Pleosporales</taxon>
        <taxon>Dothidotthiaceae</taxon>
        <taxon>Dothidotthia</taxon>
    </lineage>
</organism>
<accession>A0A6A6A674</accession>
<feature type="compositionally biased region" description="Basic and acidic residues" evidence="1">
    <location>
        <begin position="57"/>
        <end position="71"/>
    </location>
</feature>
<evidence type="ECO:0000256" key="1">
    <source>
        <dbReference type="SAM" id="MobiDB-lite"/>
    </source>
</evidence>
<dbReference type="RefSeq" id="XP_033520966.1">
    <property type="nucleotide sequence ID" value="XM_033670763.1"/>
</dbReference>
<keyword evidence="3" id="KW-1185">Reference proteome</keyword>
<sequence length="240" mass="26515">MSDTTLPDLLLSALNSASEKRIRATLEKICAQVPDALDVASDELLVTSADLKAANERAKEATKEAAKKGTEASHAISLDEDENAAKEPVEKGKEARPLKRKREDYVAHRFEPCIDCEQEFDALTNGPTSCLVHTKTLKIDTKSPAWWDYDQRFHGKKDTPANREKHPDGFRWGCCKRFAGRPGCQIGLHRVKGAARKKTAVLGLKPDAARESVINGSRRLPEGQGVFDFATGTWRTKMTA</sequence>
<dbReference type="PANTHER" id="PTHR38167">
    <property type="entry name" value="C2H2-TYPE DOMAIN-CONTAINING PROTEIN"/>
    <property type="match status" value="1"/>
</dbReference>
<gene>
    <name evidence="2" type="ORF">P153DRAFT_388610</name>
</gene>
<evidence type="ECO:0000313" key="2">
    <source>
        <dbReference type="EMBL" id="KAF2126574.1"/>
    </source>
</evidence>